<feature type="compositionally biased region" description="Low complexity" evidence="1">
    <location>
        <begin position="554"/>
        <end position="575"/>
    </location>
</feature>
<feature type="compositionally biased region" description="Pro residues" evidence="1">
    <location>
        <begin position="243"/>
        <end position="275"/>
    </location>
</feature>
<reference evidence="2 3" key="1">
    <citation type="submission" date="2019-06" db="EMBL/GenBank/DDBJ databases">
        <title>A chromosome-scale genome assembly of the striped catfish, Pangasianodon hypophthalmus.</title>
        <authorList>
            <person name="Wen M."/>
            <person name="Zahm M."/>
            <person name="Roques C."/>
            <person name="Cabau C."/>
            <person name="Klopp C."/>
            <person name="Donnadieu C."/>
            <person name="Jouanno E."/>
            <person name="Avarre J.-C."/>
            <person name="Campet M."/>
            <person name="Ha T.T.T."/>
            <person name="Dugue R."/>
            <person name="Lampietro C."/>
            <person name="Louis A."/>
            <person name="Herpin A."/>
            <person name="Echchiki A."/>
            <person name="Berthelot C."/>
            <person name="Parey E."/>
            <person name="Roest-Crollius H."/>
            <person name="Braasch I."/>
            <person name="Postlethwait J."/>
            <person name="Bobe J."/>
            <person name="Montfort J."/>
            <person name="Bouchez O."/>
            <person name="Begum T."/>
            <person name="Schartl M."/>
            <person name="Guiguen Y."/>
        </authorList>
    </citation>
    <scope>NUCLEOTIDE SEQUENCE [LARGE SCALE GENOMIC DNA]</scope>
    <source>
        <strain evidence="2 3">Indonesia</strain>
        <tissue evidence="2">Blood</tissue>
    </source>
</reference>
<sequence length="635" mass="69606">MAPHMAALEPAEPIEVPTSKWLLTVYGKDIISRLDHIKSSITSTFGTILKMDSTKKITKKLAGHALGTAQWMSSVGFERGQILISVLMSRKALVWTPWCQAWSAGTSANTLNFQLYLLEGLNRWNQEQAAASLATEPSSLLTYAGEVVHCINTNSLKVFGRKYIPSFRPPSKYTGKSKTFNDLSSTIISLVIYQIIRVDYLLAQTGQPLQGVDPDAEATDQLLEEVNVDEQKVEGFEEDLSDDPPPPPHPPRPPPPRQPLCPPPCQPLRPPPLPPSAMSSSSQPSATSSSAPPSAASSSALPATTSTDMSTTSPGISAPARVQLAAQHGRASLTQVPEETLAVDDRNVPGIYRVDSLADYLVELKHQTSLTLSSQQVSEIVALWQNLLDFDKQRVVFAARHQESFTRLVARLLAARGGHFHQTLQDSQKSEEEGQGSLTRWSLILYDYRRIQQLILKNGAIIQSTNLHLVEVNQTTLVQWNNERVRRQDLTLLLQGMDLPDPLPFAAPCPPQTQVRQPDQSWHPKDSCFLDLQALLSHLLPTLAPRTLFVVPGPSATTTPQPSSTPPSVVLQPPQASSIPPALAVQPQMPRATNATCVYRKSGGEYLQKNVVATGQRRLDIASIRALLTVRIVRL</sequence>
<name>A0A5N5KA22_PANHP</name>
<dbReference type="EMBL" id="VFJC01000025">
    <property type="protein sequence ID" value="KAB5528391.1"/>
    <property type="molecule type" value="Genomic_DNA"/>
</dbReference>
<protein>
    <submittedName>
        <fullName evidence="2">Uncharacterized protein</fullName>
    </submittedName>
</protein>
<gene>
    <name evidence="2" type="ORF">PHYPO_G00139690</name>
</gene>
<evidence type="ECO:0000313" key="2">
    <source>
        <dbReference type="EMBL" id="KAB5528391.1"/>
    </source>
</evidence>
<feature type="compositionally biased region" description="Low complexity" evidence="1">
    <location>
        <begin position="276"/>
        <end position="306"/>
    </location>
</feature>
<dbReference type="PANTHER" id="PTHR47773:SF1">
    <property type="entry name" value="C2H2-TYPE DOMAIN-CONTAINING PROTEIN"/>
    <property type="match status" value="1"/>
</dbReference>
<organism evidence="2 3">
    <name type="scientific">Pangasianodon hypophthalmus</name>
    <name type="common">Striped catfish</name>
    <name type="synonym">Helicophagus hypophthalmus</name>
    <dbReference type="NCBI Taxonomy" id="310915"/>
    <lineage>
        <taxon>Eukaryota</taxon>
        <taxon>Metazoa</taxon>
        <taxon>Chordata</taxon>
        <taxon>Craniata</taxon>
        <taxon>Vertebrata</taxon>
        <taxon>Euteleostomi</taxon>
        <taxon>Actinopterygii</taxon>
        <taxon>Neopterygii</taxon>
        <taxon>Teleostei</taxon>
        <taxon>Ostariophysi</taxon>
        <taxon>Siluriformes</taxon>
        <taxon>Pangasiidae</taxon>
        <taxon>Pangasianodon</taxon>
    </lineage>
</organism>
<dbReference type="AlphaFoldDB" id="A0A5N5KA22"/>
<proteinExistence type="predicted"/>
<feature type="region of interest" description="Disordered" evidence="1">
    <location>
        <begin position="234"/>
        <end position="316"/>
    </location>
</feature>
<comment type="caution">
    <text evidence="2">The sequence shown here is derived from an EMBL/GenBank/DDBJ whole genome shotgun (WGS) entry which is preliminary data.</text>
</comment>
<keyword evidence="3" id="KW-1185">Reference proteome</keyword>
<dbReference type="PANTHER" id="PTHR47773">
    <property type="entry name" value="SI:DKEY-9I5.2-RELATED"/>
    <property type="match status" value="1"/>
</dbReference>
<evidence type="ECO:0000313" key="3">
    <source>
        <dbReference type="Proteomes" id="UP000327468"/>
    </source>
</evidence>
<accession>A0A5N5KA22</accession>
<dbReference type="Proteomes" id="UP000327468">
    <property type="component" value="Chromosome 24"/>
</dbReference>
<evidence type="ECO:0000256" key="1">
    <source>
        <dbReference type="SAM" id="MobiDB-lite"/>
    </source>
</evidence>
<feature type="region of interest" description="Disordered" evidence="1">
    <location>
        <begin position="554"/>
        <end position="576"/>
    </location>
</feature>